<protein>
    <submittedName>
        <fullName evidence="1">Uncharacterized protein</fullName>
    </submittedName>
</protein>
<organism evidence="1 2">
    <name type="scientific">Caerostris extrusa</name>
    <name type="common">Bark spider</name>
    <name type="synonym">Caerostris bankana</name>
    <dbReference type="NCBI Taxonomy" id="172846"/>
    <lineage>
        <taxon>Eukaryota</taxon>
        <taxon>Metazoa</taxon>
        <taxon>Ecdysozoa</taxon>
        <taxon>Arthropoda</taxon>
        <taxon>Chelicerata</taxon>
        <taxon>Arachnida</taxon>
        <taxon>Araneae</taxon>
        <taxon>Araneomorphae</taxon>
        <taxon>Entelegynae</taxon>
        <taxon>Araneoidea</taxon>
        <taxon>Araneidae</taxon>
        <taxon>Caerostris</taxon>
    </lineage>
</organism>
<proteinExistence type="predicted"/>
<evidence type="ECO:0000313" key="2">
    <source>
        <dbReference type="Proteomes" id="UP001054945"/>
    </source>
</evidence>
<reference evidence="1 2" key="1">
    <citation type="submission" date="2021-06" db="EMBL/GenBank/DDBJ databases">
        <title>Caerostris extrusa draft genome.</title>
        <authorList>
            <person name="Kono N."/>
            <person name="Arakawa K."/>
        </authorList>
    </citation>
    <scope>NUCLEOTIDE SEQUENCE [LARGE SCALE GENOMIC DNA]</scope>
</reference>
<sequence>MRRRREREKNTKSRNDSYELVWVSRFGAFFQPGAISQAQKEKKIRNEEWRQKTIRLKVCAVKIEIGSVTRVTGTIHKRKVNDPFSSANFERNVIELRRKNGESFHVCGKSNRSEFLHPLPLRPEI</sequence>
<dbReference type="EMBL" id="BPLR01016971">
    <property type="protein sequence ID" value="GIY87753.1"/>
    <property type="molecule type" value="Genomic_DNA"/>
</dbReference>
<comment type="caution">
    <text evidence="1">The sequence shown here is derived from an EMBL/GenBank/DDBJ whole genome shotgun (WGS) entry which is preliminary data.</text>
</comment>
<keyword evidence="2" id="KW-1185">Reference proteome</keyword>
<gene>
    <name evidence="1" type="ORF">CEXT_127691</name>
</gene>
<evidence type="ECO:0000313" key="1">
    <source>
        <dbReference type="EMBL" id="GIY87753.1"/>
    </source>
</evidence>
<dbReference type="Proteomes" id="UP001054945">
    <property type="component" value="Unassembled WGS sequence"/>
</dbReference>
<dbReference type="AlphaFoldDB" id="A0AAV4X1W5"/>
<name>A0AAV4X1W5_CAEEX</name>
<accession>A0AAV4X1W5</accession>